<reference evidence="4" key="1">
    <citation type="submission" date="2018-05" db="EMBL/GenBank/DDBJ databases">
        <authorList>
            <person name="Lanie J.A."/>
            <person name="Ng W.-L."/>
            <person name="Kazmierczak K.M."/>
            <person name="Andrzejewski T.M."/>
            <person name="Davidsen T.M."/>
            <person name="Wayne K.J."/>
            <person name="Tettelin H."/>
            <person name="Glass J.I."/>
            <person name="Rusch D."/>
            <person name="Podicherti R."/>
            <person name="Tsui H.-C.T."/>
            <person name="Winkler M.E."/>
        </authorList>
    </citation>
    <scope>NUCLEOTIDE SEQUENCE</scope>
</reference>
<dbReference type="InterPro" id="IPR038492">
    <property type="entry name" value="GBBH-like_N_sf"/>
</dbReference>
<gene>
    <name evidence="4" type="ORF">METZ01_LOCUS88948</name>
</gene>
<proteinExistence type="predicted"/>
<organism evidence="4">
    <name type="scientific">marine metagenome</name>
    <dbReference type="NCBI Taxonomy" id="408172"/>
    <lineage>
        <taxon>unclassified sequences</taxon>
        <taxon>metagenomes</taxon>
        <taxon>ecological metagenomes</taxon>
    </lineage>
</organism>
<evidence type="ECO:0000259" key="3">
    <source>
        <dbReference type="Pfam" id="PF06155"/>
    </source>
</evidence>
<sequence>VPLEKKGDCYPTEIKLHKKSRQLAISFSDGCQFKLAAEYLRVYSPSAEVTGHGSDSAILVTGKENINIEQIEPIGRYAVRLIFDDGHATGLYTWPILYELGSEFDNKWAQYLARLKEAGHARL</sequence>
<dbReference type="EMBL" id="UINC01008012">
    <property type="protein sequence ID" value="SVA36094.1"/>
    <property type="molecule type" value="Genomic_DNA"/>
</dbReference>
<evidence type="ECO:0000256" key="1">
    <source>
        <dbReference type="ARBA" id="ARBA00022723"/>
    </source>
</evidence>
<protein>
    <recommendedName>
        <fullName evidence="3">Gamma-butyrobetaine hydroxylase-like N-terminal domain-containing protein</fullName>
    </recommendedName>
</protein>
<dbReference type="Gene3D" id="3.30.2020.30">
    <property type="match status" value="1"/>
</dbReference>
<dbReference type="AlphaFoldDB" id="A0A381V7D0"/>
<dbReference type="GO" id="GO:0046872">
    <property type="term" value="F:metal ion binding"/>
    <property type="evidence" value="ECO:0007669"/>
    <property type="project" value="UniProtKB-KW"/>
</dbReference>
<feature type="non-terminal residue" evidence="4">
    <location>
        <position position="1"/>
    </location>
</feature>
<dbReference type="PANTHER" id="PTHR35303:SF5">
    <property type="entry name" value="OS02G0197800 PROTEIN"/>
    <property type="match status" value="1"/>
</dbReference>
<evidence type="ECO:0000256" key="2">
    <source>
        <dbReference type="ARBA" id="ARBA00023004"/>
    </source>
</evidence>
<name>A0A381V7D0_9ZZZZ</name>
<dbReference type="PANTHER" id="PTHR35303">
    <property type="entry name" value="OS02G0197800 PROTEIN"/>
    <property type="match status" value="1"/>
</dbReference>
<keyword evidence="2" id="KW-0408">Iron</keyword>
<feature type="domain" description="Gamma-butyrobetaine hydroxylase-like N-terminal" evidence="3">
    <location>
        <begin position="14"/>
        <end position="98"/>
    </location>
</feature>
<keyword evidence="1" id="KW-0479">Metal-binding</keyword>
<dbReference type="InterPro" id="IPR010376">
    <property type="entry name" value="GBBH-like_N"/>
</dbReference>
<accession>A0A381V7D0</accession>
<dbReference type="Pfam" id="PF06155">
    <property type="entry name" value="GBBH-like_N"/>
    <property type="match status" value="1"/>
</dbReference>
<evidence type="ECO:0000313" key="4">
    <source>
        <dbReference type="EMBL" id="SVA36094.1"/>
    </source>
</evidence>